<sequence length="174" mass="20551">MTTIMVITSETLGIISIAFDFWDGVVFKLSAPQYTVCAILSSIDIISIIFFLYFIWYYLNLRKHLLIILRKNSAMSDDKLIDYLVMHNNPFQITFIDGNENIKFSVYEPEVECGIINFKDIKINRFVKSKNLMWNYFIILLSNSYVINNMLIEPGMFKIFYCERLKLVNCEEWC</sequence>
<feature type="transmembrane region" description="Helical" evidence="1">
    <location>
        <begin position="132"/>
        <end position="151"/>
    </location>
</feature>
<protein>
    <submittedName>
        <fullName evidence="2">Uncharacterized protein</fullName>
    </submittedName>
</protein>
<evidence type="ECO:0000313" key="3">
    <source>
        <dbReference type="Proteomes" id="UP001237011"/>
    </source>
</evidence>
<proteinExistence type="predicted"/>
<dbReference type="Proteomes" id="UP001237011">
    <property type="component" value="Chromosome"/>
</dbReference>
<keyword evidence="1" id="KW-0812">Transmembrane</keyword>
<evidence type="ECO:0000313" key="2">
    <source>
        <dbReference type="EMBL" id="WLP85531.1"/>
    </source>
</evidence>
<keyword evidence="3" id="KW-1185">Reference proteome</keyword>
<feature type="transmembrane region" description="Helical" evidence="1">
    <location>
        <begin position="33"/>
        <end position="59"/>
    </location>
</feature>
<dbReference type="RefSeq" id="WP_305937963.1">
    <property type="nucleotide sequence ID" value="NZ_CP132191.1"/>
</dbReference>
<gene>
    <name evidence="2" type="ORF">Q8852_04415</name>
</gene>
<reference evidence="2" key="1">
    <citation type="submission" date="2023-08" db="EMBL/GenBank/DDBJ databases">
        <title>Complete genome sequence of Mycoplasma seminis 2200.</title>
        <authorList>
            <person name="Spergser J."/>
        </authorList>
    </citation>
    <scope>NUCLEOTIDE SEQUENCE [LARGE SCALE GENOMIC DNA]</scope>
    <source>
        <strain evidence="2">2200</strain>
    </source>
</reference>
<organism evidence="2 3">
    <name type="scientific">Mycoplasma seminis</name>
    <dbReference type="NCBI Taxonomy" id="512749"/>
    <lineage>
        <taxon>Bacteria</taxon>
        <taxon>Bacillati</taxon>
        <taxon>Mycoplasmatota</taxon>
        <taxon>Mollicutes</taxon>
        <taxon>Mycoplasmataceae</taxon>
        <taxon>Mycoplasma</taxon>
    </lineage>
</organism>
<accession>A0ABY9HBA1</accession>
<evidence type="ECO:0000256" key="1">
    <source>
        <dbReference type="SAM" id="Phobius"/>
    </source>
</evidence>
<dbReference type="EMBL" id="CP132191">
    <property type="protein sequence ID" value="WLP85531.1"/>
    <property type="molecule type" value="Genomic_DNA"/>
</dbReference>
<keyword evidence="1" id="KW-0472">Membrane</keyword>
<name>A0ABY9HBA1_9MOLU</name>
<keyword evidence="1" id="KW-1133">Transmembrane helix</keyword>